<feature type="domain" description="F-box" evidence="10">
    <location>
        <begin position="435"/>
        <end position="482"/>
    </location>
</feature>
<dbReference type="Pfam" id="PF25372">
    <property type="entry name" value="DUF7885"/>
    <property type="match status" value="1"/>
</dbReference>
<dbReference type="GO" id="GO:0016020">
    <property type="term" value="C:membrane"/>
    <property type="evidence" value="ECO:0007669"/>
    <property type="project" value="UniProtKB-SubCell"/>
</dbReference>
<feature type="non-terminal residue" evidence="11">
    <location>
        <position position="1"/>
    </location>
</feature>
<dbReference type="PROSITE" id="PS50181">
    <property type="entry name" value="FBOX"/>
    <property type="match status" value="1"/>
</dbReference>
<protein>
    <submittedName>
        <fullName evidence="11">RNI-like protein</fullName>
    </submittedName>
</protein>
<dbReference type="GO" id="GO:0005221">
    <property type="term" value="F:intracellularly cyclic nucleotide-activated monoatomic cation channel activity"/>
    <property type="evidence" value="ECO:0007669"/>
    <property type="project" value="InterPro"/>
</dbReference>
<evidence type="ECO:0000256" key="7">
    <source>
        <dbReference type="ARBA" id="ARBA00023286"/>
    </source>
</evidence>
<name>A0A1E3PKV1_9ASCO</name>
<dbReference type="SMART" id="SM00100">
    <property type="entry name" value="cNMP"/>
    <property type="match status" value="2"/>
</dbReference>
<feature type="domain" description="Cyclic nucleotide-binding" evidence="9">
    <location>
        <begin position="14"/>
        <end position="131"/>
    </location>
</feature>
<evidence type="ECO:0000256" key="4">
    <source>
        <dbReference type="ARBA" id="ARBA00022989"/>
    </source>
</evidence>
<reference evidence="11 12" key="1">
    <citation type="journal article" date="2016" name="Proc. Natl. Acad. Sci. U.S.A.">
        <title>Comparative genomics of biotechnologically important yeasts.</title>
        <authorList>
            <person name="Riley R."/>
            <person name="Haridas S."/>
            <person name="Wolfe K.H."/>
            <person name="Lopes M.R."/>
            <person name="Hittinger C.T."/>
            <person name="Goeker M."/>
            <person name="Salamov A.A."/>
            <person name="Wisecaver J.H."/>
            <person name="Long T.M."/>
            <person name="Calvey C.H."/>
            <person name="Aerts A.L."/>
            <person name="Barry K.W."/>
            <person name="Choi C."/>
            <person name="Clum A."/>
            <person name="Coughlan A.Y."/>
            <person name="Deshpande S."/>
            <person name="Douglass A.P."/>
            <person name="Hanson S.J."/>
            <person name="Klenk H.-P."/>
            <person name="LaButti K.M."/>
            <person name="Lapidus A."/>
            <person name="Lindquist E.A."/>
            <person name="Lipzen A.M."/>
            <person name="Meier-Kolthoff J.P."/>
            <person name="Ohm R.A."/>
            <person name="Otillar R.P."/>
            <person name="Pangilinan J.L."/>
            <person name="Peng Y."/>
            <person name="Rokas A."/>
            <person name="Rosa C.A."/>
            <person name="Scheuner C."/>
            <person name="Sibirny A.A."/>
            <person name="Slot J.C."/>
            <person name="Stielow J.B."/>
            <person name="Sun H."/>
            <person name="Kurtzman C.P."/>
            <person name="Blackwell M."/>
            <person name="Grigoriev I.V."/>
            <person name="Jeffries T.W."/>
        </authorList>
    </citation>
    <scope>NUCLEOTIDE SEQUENCE [LARGE SCALE GENOMIC DNA]</scope>
    <source>
        <strain evidence="11 12">DSM 6958</strain>
    </source>
</reference>
<dbReference type="SUPFAM" id="SSF81383">
    <property type="entry name" value="F-box domain"/>
    <property type="match status" value="1"/>
</dbReference>
<dbReference type="CDD" id="cd00038">
    <property type="entry name" value="CAP_ED"/>
    <property type="match status" value="2"/>
</dbReference>
<comment type="subcellular location">
    <subcellularLocation>
        <location evidence="1">Membrane</location>
        <topology evidence="1">Multi-pass membrane protein</topology>
    </subcellularLocation>
</comment>
<keyword evidence="3" id="KW-0812">Transmembrane</keyword>
<evidence type="ECO:0000313" key="11">
    <source>
        <dbReference type="EMBL" id="ODQ66071.1"/>
    </source>
</evidence>
<dbReference type="InterPro" id="IPR006553">
    <property type="entry name" value="Leu-rich_rpt_Cys-con_subtyp"/>
</dbReference>
<keyword evidence="2" id="KW-0813">Transport</keyword>
<evidence type="ECO:0000256" key="3">
    <source>
        <dbReference type="ARBA" id="ARBA00022692"/>
    </source>
</evidence>
<dbReference type="Pfam" id="PF00027">
    <property type="entry name" value="cNMP_binding"/>
    <property type="match status" value="2"/>
</dbReference>
<evidence type="ECO:0000259" key="9">
    <source>
        <dbReference type="PROSITE" id="PS50042"/>
    </source>
</evidence>
<evidence type="ECO:0000256" key="1">
    <source>
        <dbReference type="ARBA" id="ARBA00004141"/>
    </source>
</evidence>
<dbReference type="OrthoDB" id="421226at2759"/>
<dbReference type="InterPro" id="IPR057207">
    <property type="entry name" value="FBXL15_LRR"/>
</dbReference>
<dbReference type="SMART" id="SM00256">
    <property type="entry name" value="FBOX"/>
    <property type="match status" value="1"/>
</dbReference>
<gene>
    <name evidence="11" type="ORF">NADFUDRAFT_13183</name>
</gene>
<keyword evidence="8" id="KW-0407">Ion channel</keyword>
<dbReference type="GO" id="GO:0044877">
    <property type="term" value="F:protein-containing complex binding"/>
    <property type="evidence" value="ECO:0007669"/>
    <property type="project" value="TreeGrafter"/>
</dbReference>
<evidence type="ECO:0000256" key="2">
    <source>
        <dbReference type="ARBA" id="ARBA00022448"/>
    </source>
</evidence>
<dbReference type="STRING" id="857566.A0A1E3PKV1"/>
<evidence type="ECO:0000313" key="12">
    <source>
        <dbReference type="Proteomes" id="UP000095009"/>
    </source>
</evidence>
<evidence type="ECO:0000259" key="10">
    <source>
        <dbReference type="PROSITE" id="PS50181"/>
    </source>
</evidence>
<feature type="non-terminal residue" evidence="11">
    <location>
        <position position="800"/>
    </location>
</feature>
<dbReference type="PROSITE" id="PS50042">
    <property type="entry name" value="CNMP_BINDING_3"/>
    <property type="match status" value="2"/>
</dbReference>
<dbReference type="InterPro" id="IPR036047">
    <property type="entry name" value="F-box-like_dom_sf"/>
</dbReference>
<dbReference type="PANTHER" id="PTHR45638:SF11">
    <property type="entry name" value="CYCLIC NUCLEOTIDE-GATED CATION CHANNEL SUBUNIT A"/>
    <property type="match status" value="1"/>
</dbReference>
<feature type="domain" description="Cyclic nucleotide-binding" evidence="9">
    <location>
        <begin position="170"/>
        <end position="270"/>
    </location>
</feature>
<sequence>IPLDLIARFREFPLFNSAPDVFLVAITFRIRLQLVNPQEYIITEGEEAKAMYWILRGTVGITSRDGEALYAELSQGAFFGEIGILFDRPRTATVVACTRCMLVVLTADALNNILPSFPRIERAIRDEAQERLAIIEKRRQRARILLPNSNDDHIVEANLRVRDFLIQVPLFASLPEIIIHKLALSVDPKSYAPFECVIKQNSVGQDIYFVTSGIVEVVDEISGVVKARLSDGTYFGEIAFLLSTPRRTASVRCVTMVDCLVLTGNTLNLLCDEYPEIMTQIEAMAQSRINDINTRLANSFDRGSIDPRASPALVSTNTSQESQTLHQPLFTSTAASAINATTRIDGTSSAKTKVVNAKNRTTTQFIPDFSNYGVEGNIFKRKLSIPIQTSSKARRFSMSTLPSQSQALLLSNNCIFMLHPRSKKRTVSSRRRPSLFNVGPFSDSVQVKIFQYLPLPDLMRFQRVCQQWQHLLLNSYLLLHELILTPYNTTIDDKSIVSIVNFAGQRPKVVDISNCFHLTDEGFTFLVNGIGLAKIQIFKMKSVWEVSAMAIMDLTVPSIGSDLEEIDLSNCRKVNDATLERLIGWVVPESSQSNLAYETFDKANNEDNGYSNMAATPGTIVGCCQLKRVSLSYCKHITDRSMYHISACASNRLESLDLTRCTSITDQGFNYWSLVPGFCQLTKLILADCTFLSDSSIISLIGAAKNLLHLNLSFCCSLSDVSVEVISLGLPRLKYLNLSFCGSAVGDHGMNALALHLYELQQLSVRGCVRVTKLGINKVLEQCENLKELNISQCRNSQGW</sequence>
<dbReference type="Gene3D" id="3.80.10.10">
    <property type="entry name" value="Ribonuclease Inhibitor"/>
    <property type="match status" value="2"/>
</dbReference>
<dbReference type="SUPFAM" id="SSF52047">
    <property type="entry name" value="RNI-like"/>
    <property type="match status" value="1"/>
</dbReference>
<keyword evidence="5" id="KW-0406">Ion transport</keyword>
<dbReference type="InterPro" id="IPR018488">
    <property type="entry name" value="cNMP-bd_CS"/>
</dbReference>
<proteinExistence type="predicted"/>
<dbReference type="InterPro" id="IPR050866">
    <property type="entry name" value="CNG_cation_channel"/>
</dbReference>
<evidence type="ECO:0000256" key="8">
    <source>
        <dbReference type="ARBA" id="ARBA00023303"/>
    </source>
</evidence>
<dbReference type="AlphaFoldDB" id="A0A1E3PKV1"/>
<evidence type="ECO:0000256" key="6">
    <source>
        <dbReference type="ARBA" id="ARBA00023136"/>
    </source>
</evidence>
<dbReference type="InterPro" id="IPR014710">
    <property type="entry name" value="RmlC-like_jellyroll"/>
</dbReference>
<keyword evidence="6" id="KW-0472">Membrane</keyword>
<dbReference type="Gene3D" id="2.60.120.10">
    <property type="entry name" value="Jelly Rolls"/>
    <property type="match status" value="2"/>
</dbReference>
<dbReference type="InterPro" id="IPR032675">
    <property type="entry name" value="LRR_dom_sf"/>
</dbReference>
<keyword evidence="4" id="KW-1133">Transmembrane helix</keyword>
<dbReference type="PANTHER" id="PTHR45638">
    <property type="entry name" value="CYCLIC NUCLEOTIDE-GATED CATION CHANNEL SUBUNIT A"/>
    <property type="match status" value="1"/>
</dbReference>
<dbReference type="Proteomes" id="UP000095009">
    <property type="component" value="Unassembled WGS sequence"/>
</dbReference>
<dbReference type="PROSITE" id="PS00889">
    <property type="entry name" value="CNMP_BINDING_2"/>
    <property type="match status" value="1"/>
</dbReference>
<dbReference type="EMBL" id="KV454409">
    <property type="protein sequence ID" value="ODQ66071.1"/>
    <property type="molecule type" value="Genomic_DNA"/>
</dbReference>
<keyword evidence="12" id="KW-1185">Reference proteome</keyword>
<dbReference type="InterPro" id="IPR000595">
    <property type="entry name" value="cNMP-bd_dom"/>
</dbReference>
<organism evidence="11 12">
    <name type="scientific">Nadsonia fulvescens var. elongata DSM 6958</name>
    <dbReference type="NCBI Taxonomy" id="857566"/>
    <lineage>
        <taxon>Eukaryota</taxon>
        <taxon>Fungi</taxon>
        <taxon>Dikarya</taxon>
        <taxon>Ascomycota</taxon>
        <taxon>Saccharomycotina</taxon>
        <taxon>Dipodascomycetes</taxon>
        <taxon>Dipodascales</taxon>
        <taxon>Dipodascales incertae sedis</taxon>
        <taxon>Nadsonia</taxon>
    </lineage>
</organism>
<dbReference type="InterPro" id="IPR018490">
    <property type="entry name" value="cNMP-bd_dom_sf"/>
</dbReference>
<dbReference type="SUPFAM" id="SSF51206">
    <property type="entry name" value="cAMP-binding domain-like"/>
    <property type="match status" value="2"/>
</dbReference>
<dbReference type="SMART" id="SM00367">
    <property type="entry name" value="LRR_CC"/>
    <property type="match status" value="8"/>
</dbReference>
<evidence type="ECO:0000256" key="5">
    <source>
        <dbReference type="ARBA" id="ARBA00023065"/>
    </source>
</evidence>
<accession>A0A1E3PKV1</accession>
<keyword evidence="7" id="KW-1071">Ligand-gated ion channel</keyword>
<dbReference type="FunFam" id="2.60.120.10:FF:000057">
    <property type="entry name" value="Cyclic nucleotide-binding domain protein"/>
    <property type="match status" value="1"/>
</dbReference>
<dbReference type="InterPro" id="IPR001810">
    <property type="entry name" value="F-box_dom"/>
</dbReference>
<dbReference type="Pfam" id="PF12937">
    <property type="entry name" value="F-box-like"/>
    <property type="match status" value="1"/>
</dbReference>